<dbReference type="GO" id="GO:0019706">
    <property type="term" value="F:protein-cysteine S-palmitoyltransferase activity"/>
    <property type="evidence" value="ECO:0007669"/>
    <property type="project" value="UniProtKB-EC"/>
</dbReference>
<organism evidence="5 6">
    <name type="scientific">Coprinopsis marcescibilis</name>
    <name type="common">Agaric fungus</name>
    <name type="synonym">Psathyrella marcescibilis</name>
    <dbReference type="NCBI Taxonomy" id="230819"/>
    <lineage>
        <taxon>Eukaryota</taxon>
        <taxon>Fungi</taxon>
        <taxon>Dikarya</taxon>
        <taxon>Basidiomycota</taxon>
        <taxon>Agaricomycotina</taxon>
        <taxon>Agaricomycetes</taxon>
        <taxon>Agaricomycetidae</taxon>
        <taxon>Agaricales</taxon>
        <taxon>Agaricineae</taxon>
        <taxon>Psathyrellaceae</taxon>
        <taxon>Coprinopsis</taxon>
    </lineage>
</organism>
<evidence type="ECO:0000256" key="2">
    <source>
        <dbReference type="ARBA" id="ARBA00022737"/>
    </source>
</evidence>
<dbReference type="Pfam" id="PF00023">
    <property type="entry name" value="Ank"/>
    <property type="match status" value="1"/>
</dbReference>
<dbReference type="InterPro" id="IPR036770">
    <property type="entry name" value="Ankyrin_rpt-contain_sf"/>
</dbReference>
<dbReference type="PANTHER" id="PTHR24161">
    <property type="entry name" value="ANK_REP_REGION DOMAIN-CONTAINING PROTEIN-RELATED"/>
    <property type="match status" value="1"/>
</dbReference>
<dbReference type="Proteomes" id="UP000307440">
    <property type="component" value="Unassembled WGS sequence"/>
</dbReference>
<dbReference type="PROSITE" id="PS50297">
    <property type="entry name" value="ANK_REP_REGION"/>
    <property type="match status" value="1"/>
</dbReference>
<dbReference type="PROSITE" id="PS50088">
    <property type="entry name" value="ANK_REPEAT"/>
    <property type="match status" value="2"/>
</dbReference>
<feature type="non-terminal residue" evidence="5">
    <location>
        <position position="1"/>
    </location>
</feature>
<evidence type="ECO:0000256" key="3">
    <source>
        <dbReference type="ARBA" id="ARBA00023043"/>
    </source>
</evidence>
<sequence length="130" mass="13649">QGSTPLILASMAGWEDVVAFLMGVEGVDVNLADRSGQTALFAAVARHRAGLVKAMLLRGGFDVNDRAATELYGRSHTPLTWVSMTGQRDIVQLLLEAEGIDANGAGSDGGTAVMVAAQQGHDDILKMLLK</sequence>
<dbReference type="SUPFAM" id="SSF48403">
    <property type="entry name" value="Ankyrin repeat"/>
    <property type="match status" value="1"/>
</dbReference>
<keyword evidence="6" id="KW-1185">Reference proteome</keyword>
<dbReference type="EMBL" id="ML210254">
    <property type="protein sequence ID" value="TFK21924.1"/>
    <property type="molecule type" value="Genomic_DNA"/>
</dbReference>
<reference evidence="5 6" key="1">
    <citation type="journal article" date="2019" name="Nat. Ecol. Evol.">
        <title>Megaphylogeny resolves global patterns of mushroom evolution.</title>
        <authorList>
            <person name="Varga T."/>
            <person name="Krizsan K."/>
            <person name="Foldi C."/>
            <person name="Dima B."/>
            <person name="Sanchez-Garcia M."/>
            <person name="Sanchez-Ramirez S."/>
            <person name="Szollosi G.J."/>
            <person name="Szarkandi J.G."/>
            <person name="Papp V."/>
            <person name="Albert L."/>
            <person name="Andreopoulos W."/>
            <person name="Angelini C."/>
            <person name="Antonin V."/>
            <person name="Barry K.W."/>
            <person name="Bougher N.L."/>
            <person name="Buchanan P."/>
            <person name="Buyck B."/>
            <person name="Bense V."/>
            <person name="Catcheside P."/>
            <person name="Chovatia M."/>
            <person name="Cooper J."/>
            <person name="Damon W."/>
            <person name="Desjardin D."/>
            <person name="Finy P."/>
            <person name="Geml J."/>
            <person name="Haridas S."/>
            <person name="Hughes K."/>
            <person name="Justo A."/>
            <person name="Karasinski D."/>
            <person name="Kautmanova I."/>
            <person name="Kiss B."/>
            <person name="Kocsube S."/>
            <person name="Kotiranta H."/>
            <person name="LaButti K.M."/>
            <person name="Lechner B.E."/>
            <person name="Liimatainen K."/>
            <person name="Lipzen A."/>
            <person name="Lukacs Z."/>
            <person name="Mihaltcheva S."/>
            <person name="Morgado L.N."/>
            <person name="Niskanen T."/>
            <person name="Noordeloos M.E."/>
            <person name="Ohm R.A."/>
            <person name="Ortiz-Santana B."/>
            <person name="Ovrebo C."/>
            <person name="Racz N."/>
            <person name="Riley R."/>
            <person name="Savchenko A."/>
            <person name="Shiryaev A."/>
            <person name="Soop K."/>
            <person name="Spirin V."/>
            <person name="Szebenyi C."/>
            <person name="Tomsovsky M."/>
            <person name="Tulloss R.E."/>
            <person name="Uehling J."/>
            <person name="Grigoriev I.V."/>
            <person name="Vagvolgyi C."/>
            <person name="Papp T."/>
            <person name="Martin F.M."/>
            <person name="Miettinen O."/>
            <person name="Hibbett D.S."/>
            <person name="Nagy L.G."/>
        </authorList>
    </citation>
    <scope>NUCLEOTIDE SEQUENCE [LARGE SCALE GENOMIC DNA]</scope>
    <source>
        <strain evidence="5 6">CBS 121175</strain>
    </source>
</reference>
<dbReference type="SMART" id="SM00248">
    <property type="entry name" value="ANK"/>
    <property type="match status" value="3"/>
</dbReference>
<evidence type="ECO:0000256" key="1">
    <source>
        <dbReference type="ARBA" id="ARBA00012210"/>
    </source>
</evidence>
<dbReference type="Gene3D" id="1.25.40.20">
    <property type="entry name" value="Ankyrin repeat-containing domain"/>
    <property type="match status" value="1"/>
</dbReference>
<name>A0A5C3KNJ9_COPMA</name>
<dbReference type="OrthoDB" id="194358at2759"/>
<dbReference type="Pfam" id="PF12796">
    <property type="entry name" value="Ank_2"/>
    <property type="match status" value="1"/>
</dbReference>
<feature type="repeat" description="ANK" evidence="4">
    <location>
        <begin position="1"/>
        <end position="34"/>
    </location>
</feature>
<keyword evidence="3 4" id="KW-0040">ANK repeat</keyword>
<evidence type="ECO:0000313" key="5">
    <source>
        <dbReference type="EMBL" id="TFK21924.1"/>
    </source>
</evidence>
<keyword evidence="2" id="KW-0677">Repeat</keyword>
<accession>A0A5C3KNJ9</accession>
<protein>
    <recommendedName>
        <fullName evidence="1">protein S-acyltransferase</fullName>
        <ecNumber evidence="1">2.3.1.225</ecNumber>
    </recommendedName>
</protein>
<feature type="non-terminal residue" evidence="5">
    <location>
        <position position="130"/>
    </location>
</feature>
<dbReference type="AlphaFoldDB" id="A0A5C3KNJ9"/>
<evidence type="ECO:0000313" key="6">
    <source>
        <dbReference type="Proteomes" id="UP000307440"/>
    </source>
</evidence>
<proteinExistence type="predicted"/>
<gene>
    <name evidence="5" type="ORF">FA15DRAFT_549037</name>
</gene>
<evidence type="ECO:0000256" key="4">
    <source>
        <dbReference type="PROSITE-ProRule" id="PRU00023"/>
    </source>
</evidence>
<dbReference type="EC" id="2.3.1.225" evidence="1"/>
<dbReference type="STRING" id="230819.A0A5C3KNJ9"/>
<dbReference type="PANTHER" id="PTHR24161:SF85">
    <property type="entry name" value="PALMITOYLTRANSFERASE HIP14"/>
    <property type="match status" value="1"/>
</dbReference>
<dbReference type="InterPro" id="IPR002110">
    <property type="entry name" value="Ankyrin_rpt"/>
</dbReference>
<feature type="repeat" description="ANK" evidence="4">
    <location>
        <begin position="108"/>
        <end position="130"/>
    </location>
</feature>